<gene>
    <name evidence="2" type="ORF">IV203_020518</name>
</gene>
<dbReference type="EMBL" id="JAGRRH010000024">
    <property type="protein sequence ID" value="KAG7342575.1"/>
    <property type="molecule type" value="Genomic_DNA"/>
</dbReference>
<organism evidence="2 3">
    <name type="scientific">Nitzschia inconspicua</name>
    <dbReference type="NCBI Taxonomy" id="303405"/>
    <lineage>
        <taxon>Eukaryota</taxon>
        <taxon>Sar</taxon>
        <taxon>Stramenopiles</taxon>
        <taxon>Ochrophyta</taxon>
        <taxon>Bacillariophyta</taxon>
        <taxon>Bacillariophyceae</taxon>
        <taxon>Bacillariophycidae</taxon>
        <taxon>Bacillariales</taxon>
        <taxon>Bacillariaceae</taxon>
        <taxon>Nitzschia</taxon>
    </lineage>
</organism>
<dbReference type="AlphaFoldDB" id="A0A9K3KFC3"/>
<evidence type="ECO:0000313" key="2">
    <source>
        <dbReference type="EMBL" id="KAG7342575.1"/>
    </source>
</evidence>
<dbReference type="InterPro" id="IPR032506">
    <property type="entry name" value="SGSH_C"/>
</dbReference>
<evidence type="ECO:0000313" key="3">
    <source>
        <dbReference type="Proteomes" id="UP000693970"/>
    </source>
</evidence>
<sequence length="116" mass="13449">MQGRDIADLYLSRVNESHPWREDFYYEFPLADLVSSSSLVTKKYKYVRYEKPNNNGAVEQLFDLEHDPYELNDLMNSGIAKVDVLTPLKQRFEELKYTAINNDGIDIAKCVKGQNP</sequence>
<reference evidence="2" key="1">
    <citation type="journal article" date="2021" name="Sci. Rep.">
        <title>Diploid genomic architecture of Nitzschia inconspicua, an elite biomass production diatom.</title>
        <authorList>
            <person name="Oliver A."/>
            <person name="Podell S."/>
            <person name="Pinowska A."/>
            <person name="Traller J.C."/>
            <person name="Smith S.R."/>
            <person name="McClure R."/>
            <person name="Beliaev A."/>
            <person name="Bohutskyi P."/>
            <person name="Hill E.A."/>
            <person name="Rabines A."/>
            <person name="Zheng H."/>
            <person name="Allen L.Z."/>
            <person name="Kuo A."/>
            <person name="Grigoriev I.V."/>
            <person name="Allen A.E."/>
            <person name="Hazlebeck D."/>
            <person name="Allen E.E."/>
        </authorList>
    </citation>
    <scope>NUCLEOTIDE SEQUENCE</scope>
    <source>
        <strain evidence="2">Hildebrandi</strain>
    </source>
</reference>
<feature type="domain" description="N-sulphoglucosamine sulphohydrolase C-terminal" evidence="1">
    <location>
        <begin position="1"/>
        <end position="96"/>
    </location>
</feature>
<evidence type="ECO:0000259" key="1">
    <source>
        <dbReference type="Pfam" id="PF16347"/>
    </source>
</evidence>
<proteinExistence type="predicted"/>
<protein>
    <recommendedName>
        <fullName evidence="1">N-sulphoglucosamine sulphohydrolase C-terminal domain-containing protein</fullName>
    </recommendedName>
</protein>
<accession>A0A9K3KFC3</accession>
<reference evidence="2" key="2">
    <citation type="submission" date="2021-04" db="EMBL/GenBank/DDBJ databases">
        <authorList>
            <person name="Podell S."/>
        </authorList>
    </citation>
    <scope>NUCLEOTIDE SEQUENCE</scope>
    <source>
        <strain evidence="2">Hildebrandi</strain>
    </source>
</reference>
<comment type="caution">
    <text evidence="2">The sequence shown here is derived from an EMBL/GenBank/DDBJ whole genome shotgun (WGS) entry which is preliminary data.</text>
</comment>
<dbReference type="Pfam" id="PF16347">
    <property type="entry name" value="SGSH_C"/>
    <property type="match status" value="1"/>
</dbReference>
<keyword evidence="3" id="KW-1185">Reference proteome</keyword>
<dbReference type="OrthoDB" id="42852at2759"/>
<dbReference type="Proteomes" id="UP000693970">
    <property type="component" value="Unassembled WGS sequence"/>
</dbReference>
<name>A0A9K3KFC3_9STRA</name>